<sequence length="155" mass="17854">MKIVYQKKDINNLASTCQGLIGSIRQAITNTFAEQQIRPFSHPDTVLLYSKFVYSYFISTIFLGFLQAQYPEQQGVNTQLCKYYLLLNSSMKLGTANGMKLLQLIEYFIFSIDLPVTLFSFQTSINKVVLLLVQFSAFKAKNFDQLLNDKIQMQY</sequence>
<proteinExistence type="predicted"/>
<evidence type="ECO:0000313" key="2">
    <source>
        <dbReference type="EMBL" id="CAI9948760.1"/>
    </source>
</evidence>
<evidence type="ECO:0000313" key="4">
    <source>
        <dbReference type="Proteomes" id="UP001642409"/>
    </source>
</evidence>
<gene>
    <name evidence="3" type="ORF">HINF_LOCUS23794</name>
    <name evidence="2" type="ORF">HINF_LOCUS36405</name>
</gene>
<organism evidence="2">
    <name type="scientific">Hexamita inflata</name>
    <dbReference type="NCBI Taxonomy" id="28002"/>
    <lineage>
        <taxon>Eukaryota</taxon>
        <taxon>Metamonada</taxon>
        <taxon>Diplomonadida</taxon>
        <taxon>Hexamitidae</taxon>
        <taxon>Hexamitinae</taxon>
        <taxon>Hexamita</taxon>
    </lineage>
</organism>
<name>A0AA86U9H9_9EUKA</name>
<reference evidence="2" key="1">
    <citation type="submission" date="2023-06" db="EMBL/GenBank/DDBJ databases">
        <authorList>
            <person name="Kurt Z."/>
        </authorList>
    </citation>
    <scope>NUCLEOTIDE SEQUENCE</scope>
</reference>
<keyword evidence="1" id="KW-0812">Transmembrane</keyword>
<feature type="transmembrane region" description="Helical" evidence="1">
    <location>
        <begin position="46"/>
        <end position="66"/>
    </location>
</feature>
<accession>A0AA86U9H9</accession>
<dbReference type="EMBL" id="CATOUU010000790">
    <property type="protein sequence ID" value="CAI9948760.1"/>
    <property type="molecule type" value="Genomic_DNA"/>
</dbReference>
<evidence type="ECO:0000313" key="3">
    <source>
        <dbReference type="EMBL" id="CAL6013448.1"/>
    </source>
</evidence>
<keyword evidence="4" id="KW-1185">Reference proteome</keyword>
<keyword evidence="1" id="KW-1133">Transmembrane helix</keyword>
<dbReference type="EMBL" id="CAXDID020000068">
    <property type="protein sequence ID" value="CAL6013448.1"/>
    <property type="molecule type" value="Genomic_DNA"/>
</dbReference>
<evidence type="ECO:0000256" key="1">
    <source>
        <dbReference type="SAM" id="Phobius"/>
    </source>
</evidence>
<reference evidence="3 4" key="2">
    <citation type="submission" date="2024-07" db="EMBL/GenBank/DDBJ databases">
        <authorList>
            <person name="Akdeniz Z."/>
        </authorList>
    </citation>
    <scope>NUCLEOTIDE SEQUENCE [LARGE SCALE GENOMIC DNA]</scope>
</reference>
<keyword evidence="1" id="KW-0472">Membrane</keyword>
<dbReference type="AlphaFoldDB" id="A0AA86U9H9"/>
<dbReference type="Proteomes" id="UP001642409">
    <property type="component" value="Unassembled WGS sequence"/>
</dbReference>
<protein>
    <submittedName>
        <fullName evidence="3">Hypothetical_protein</fullName>
    </submittedName>
</protein>
<comment type="caution">
    <text evidence="2">The sequence shown here is derived from an EMBL/GenBank/DDBJ whole genome shotgun (WGS) entry which is preliminary data.</text>
</comment>